<dbReference type="GO" id="GO:0000177">
    <property type="term" value="C:cytoplasmic exosome (RNase complex)"/>
    <property type="evidence" value="ECO:0007669"/>
    <property type="project" value="TreeGrafter"/>
</dbReference>
<dbReference type="PANTHER" id="PTHR23355:SF35">
    <property type="entry name" value="EXOSOME COMPLEX EXONUCLEASE RRP44"/>
    <property type="match status" value="1"/>
</dbReference>
<reference evidence="2" key="1">
    <citation type="journal article" date="2023" name="G3 (Bethesda)">
        <title>Whole genome assemblies of Zophobas morio and Tenebrio molitor.</title>
        <authorList>
            <person name="Kaur S."/>
            <person name="Stinson S.A."/>
            <person name="diCenzo G.C."/>
        </authorList>
    </citation>
    <scope>NUCLEOTIDE SEQUENCE</scope>
    <source>
        <strain evidence="2">QUZm001</strain>
    </source>
</reference>
<dbReference type="InterPro" id="IPR050180">
    <property type="entry name" value="RNR_Ribonuclease"/>
</dbReference>
<gene>
    <name evidence="2" type="ORF">Zmor_004230</name>
</gene>
<dbReference type="Proteomes" id="UP001168821">
    <property type="component" value="Unassembled WGS sequence"/>
</dbReference>
<feature type="domain" description="Exosome complex exonuclease RRP44 S1" evidence="1">
    <location>
        <begin position="60"/>
        <end position="152"/>
    </location>
</feature>
<accession>A0AA38HN02</accession>
<organism evidence="2 3">
    <name type="scientific">Zophobas morio</name>
    <dbReference type="NCBI Taxonomy" id="2755281"/>
    <lineage>
        <taxon>Eukaryota</taxon>
        <taxon>Metazoa</taxon>
        <taxon>Ecdysozoa</taxon>
        <taxon>Arthropoda</taxon>
        <taxon>Hexapoda</taxon>
        <taxon>Insecta</taxon>
        <taxon>Pterygota</taxon>
        <taxon>Neoptera</taxon>
        <taxon>Endopterygota</taxon>
        <taxon>Coleoptera</taxon>
        <taxon>Polyphaga</taxon>
        <taxon>Cucujiformia</taxon>
        <taxon>Tenebrionidae</taxon>
        <taxon>Zophobas</taxon>
    </lineage>
</organism>
<dbReference type="GO" id="GO:0000176">
    <property type="term" value="C:nuclear exosome (RNase complex)"/>
    <property type="evidence" value="ECO:0007669"/>
    <property type="project" value="TreeGrafter"/>
</dbReference>
<proteinExistence type="predicted"/>
<dbReference type="InterPro" id="IPR012340">
    <property type="entry name" value="NA-bd_OB-fold"/>
</dbReference>
<dbReference type="GO" id="GO:0000175">
    <property type="term" value="F:3'-5'-RNA exonuclease activity"/>
    <property type="evidence" value="ECO:0007669"/>
    <property type="project" value="TreeGrafter"/>
</dbReference>
<dbReference type="SUPFAM" id="SSF50249">
    <property type="entry name" value="Nucleic acid-binding proteins"/>
    <property type="match status" value="1"/>
</dbReference>
<dbReference type="GO" id="GO:0071031">
    <property type="term" value="P:nuclear mRNA surveillance of mRNA 3'-end processing"/>
    <property type="evidence" value="ECO:0007669"/>
    <property type="project" value="TreeGrafter"/>
</dbReference>
<protein>
    <recommendedName>
        <fullName evidence="1">Exosome complex exonuclease RRP44 S1 domain-containing protein</fullName>
    </recommendedName>
</protein>
<sequence length="188" mass="21097">MLAAAIDWSSTHPGWHTNYLIKQYVEEVCDNLNKRHRAAQCAARASAALYTTIYFQDKVVEEEAYVIKVCNNAVVLMVPKYGIEGAAFLRNKDHMAAGDTAIPRRESVLRWKPEAAKTLLFYFFTGGKKRLGVFDRCTVQIHVDQSSTQGRQLLFRIVEPVLPGVSVPSLLDGNALFGVDVKKLRKVQ</sequence>
<dbReference type="Pfam" id="PF17215">
    <property type="entry name" value="Rrp44_S1"/>
    <property type="match status" value="1"/>
</dbReference>
<dbReference type="InterPro" id="IPR033770">
    <property type="entry name" value="RRP44_S1"/>
</dbReference>
<name>A0AA38HN02_9CUCU</name>
<dbReference type="PANTHER" id="PTHR23355">
    <property type="entry name" value="RIBONUCLEASE"/>
    <property type="match status" value="1"/>
</dbReference>
<dbReference type="Gene3D" id="2.40.50.140">
    <property type="entry name" value="Nucleic acid-binding proteins"/>
    <property type="match status" value="1"/>
</dbReference>
<dbReference type="AlphaFoldDB" id="A0AA38HN02"/>
<evidence type="ECO:0000313" key="2">
    <source>
        <dbReference type="EMBL" id="KAJ3626866.1"/>
    </source>
</evidence>
<dbReference type="GO" id="GO:0016075">
    <property type="term" value="P:rRNA catabolic process"/>
    <property type="evidence" value="ECO:0007669"/>
    <property type="project" value="TreeGrafter"/>
</dbReference>
<keyword evidence="3" id="KW-1185">Reference proteome</keyword>
<dbReference type="EMBL" id="JALNTZ010001352">
    <property type="protein sequence ID" value="KAJ3626866.1"/>
    <property type="molecule type" value="Genomic_DNA"/>
</dbReference>
<dbReference type="GO" id="GO:0004519">
    <property type="term" value="F:endonuclease activity"/>
    <property type="evidence" value="ECO:0007669"/>
    <property type="project" value="TreeGrafter"/>
</dbReference>
<evidence type="ECO:0000259" key="1">
    <source>
        <dbReference type="Pfam" id="PF17215"/>
    </source>
</evidence>
<comment type="caution">
    <text evidence="2">The sequence shown here is derived from an EMBL/GenBank/DDBJ whole genome shotgun (WGS) entry which is preliminary data.</text>
</comment>
<evidence type="ECO:0000313" key="3">
    <source>
        <dbReference type="Proteomes" id="UP001168821"/>
    </source>
</evidence>